<accession>A0ABY4KBJ5</accession>
<evidence type="ECO:0000313" key="2">
    <source>
        <dbReference type="Proteomes" id="UP000830583"/>
    </source>
</evidence>
<proteinExistence type="predicted"/>
<reference evidence="1" key="1">
    <citation type="submission" date="2022-04" db="EMBL/GenBank/DDBJ databases">
        <title>Consumption of N2O by Flavobacterium azooxidireducens sp. nov. isolated from Decomposing Leaf Litter of Phragmites australis (Cav.).</title>
        <authorList>
            <person name="Behrendt U."/>
            <person name="Spanner T."/>
            <person name="Augustin J."/>
            <person name="Horn M.A."/>
            <person name="Kolb S."/>
            <person name="Ulrich A."/>
        </authorList>
    </citation>
    <scope>NUCLEOTIDE SEQUENCE</scope>
    <source>
        <strain evidence="1">IGB 4-14</strain>
    </source>
</reference>
<sequence>MKYFIAIVTFFFLFRPIFPVMNYVVNYDYISKELCENKAKPELECNGKCHLKAELANASEESTPASHESKSNFSIELLFLESLPSYSFHNIFVEKEPVSNFYSKLYFRLNSTSVFHPPII</sequence>
<evidence type="ECO:0000313" key="1">
    <source>
        <dbReference type="EMBL" id="UPQ78168.1"/>
    </source>
</evidence>
<dbReference type="RefSeq" id="WP_248433095.1">
    <property type="nucleotide sequence ID" value="NZ_CP096205.1"/>
</dbReference>
<keyword evidence="2" id="KW-1185">Reference proteome</keyword>
<dbReference type="Proteomes" id="UP000830583">
    <property type="component" value="Chromosome"/>
</dbReference>
<name>A0ABY4KBJ5_9FLAO</name>
<gene>
    <name evidence="1" type="ORF">M0M57_11095</name>
</gene>
<protein>
    <submittedName>
        <fullName evidence="1">Uncharacterized protein</fullName>
    </submittedName>
</protein>
<organism evidence="1 2">
    <name type="scientific">Flavobacterium azooxidireducens</name>
    <dbReference type="NCBI Taxonomy" id="1871076"/>
    <lineage>
        <taxon>Bacteria</taxon>
        <taxon>Pseudomonadati</taxon>
        <taxon>Bacteroidota</taxon>
        <taxon>Flavobacteriia</taxon>
        <taxon>Flavobacteriales</taxon>
        <taxon>Flavobacteriaceae</taxon>
        <taxon>Flavobacterium</taxon>
    </lineage>
</organism>
<dbReference type="EMBL" id="CP096205">
    <property type="protein sequence ID" value="UPQ78168.1"/>
    <property type="molecule type" value="Genomic_DNA"/>
</dbReference>